<dbReference type="Proteomes" id="UP000216446">
    <property type="component" value="Unassembled WGS sequence"/>
</dbReference>
<dbReference type="InterPro" id="IPR052345">
    <property type="entry name" value="Rad_response_metalloprotease"/>
</dbReference>
<protein>
    <recommendedName>
        <fullName evidence="1">IrrE N-terminal-like domain-containing protein</fullName>
    </recommendedName>
</protein>
<dbReference type="Pfam" id="PF06114">
    <property type="entry name" value="Peptidase_M78"/>
    <property type="match status" value="1"/>
</dbReference>
<comment type="caution">
    <text evidence="2">The sequence shown here is derived from an EMBL/GenBank/DDBJ whole genome shotgun (WGS) entry which is preliminary data.</text>
</comment>
<dbReference type="RefSeq" id="WP_094551746.1">
    <property type="nucleotide sequence ID" value="NZ_MQWB01000011.1"/>
</dbReference>
<dbReference type="AlphaFoldDB" id="A0A259TU64"/>
<dbReference type="InterPro" id="IPR010359">
    <property type="entry name" value="IrrE_HExxH"/>
</dbReference>
<evidence type="ECO:0000259" key="1">
    <source>
        <dbReference type="Pfam" id="PF06114"/>
    </source>
</evidence>
<name>A0A259TU64_9BACT</name>
<dbReference type="Gene3D" id="1.10.10.2910">
    <property type="match status" value="1"/>
</dbReference>
<keyword evidence="3" id="KW-1185">Reference proteome</keyword>
<evidence type="ECO:0000313" key="2">
    <source>
        <dbReference type="EMBL" id="OZC01289.1"/>
    </source>
</evidence>
<feature type="domain" description="IrrE N-terminal-like" evidence="1">
    <location>
        <begin position="56"/>
        <end position="144"/>
    </location>
</feature>
<evidence type="ECO:0000313" key="3">
    <source>
        <dbReference type="Proteomes" id="UP000216446"/>
    </source>
</evidence>
<dbReference type="OrthoDB" id="9794834at2"/>
<dbReference type="PANTHER" id="PTHR43236">
    <property type="entry name" value="ANTITOXIN HIGA1"/>
    <property type="match status" value="1"/>
</dbReference>
<gene>
    <name evidence="2" type="ORF">BSZ36_17735</name>
</gene>
<proteinExistence type="predicted"/>
<dbReference type="InParanoid" id="A0A259TU64"/>
<reference evidence="2 3" key="1">
    <citation type="submission" date="2016-11" db="EMBL/GenBank/DDBJ databases">
        <title>Study of marine rhodopsin-containing bacteria.</title>
        <authorList>
            <person name="Yoshizawa S."/>
            <person name="Kumagai Y."/>
            <person name="Kogure K."/>
        </authorList>
    </citation>
    <scope>NUCLEOTIDE SEQUENCE [LARGE SCALE GENOMIC DNA]</scope>
    <source>
        <strain evidence="2 3">SG-29</strain>
    </source>
</reference>
<accession>A0A259TU64</accession>
<dbReference type="EMBL" id="MQWB01000011">
    <property type="protein sequence ID" value="OZC01289.1"/>
    <property type="molecule type" value="Genomic_DNA"/>
</dbReference>
<organism evidence="2 3">
    <name type="scientific">Rubricoccus marinus</name>
    <dbReference type="NCBI Taxonomy" id="716817"/>
    <lineage>
        <taxon>Bacteria</taxon>
        <taxon>Pseudomonadati</taxon>
        <taxon>Rhodothermota</taxon>
        <taxon>Rhodothermia</taxon>
        <taxon>Rhodothermales</taxon>
        <taxon>Rubricoccaceae</taxon>
        <taxon>Rubricoccus</taxon>
    </lineage>
</organism>
<dbReference type="PANTHER" id="PTHR43236:SF2">
    <property type="entry name" value="BLL0069 PROTEIN"/>
    <property type="match status" value="1"/>
</dbReference>
<sequence>MLKAYGITRAADIDLRDLAFDRKLVLRAAPIRGSEGRLIRRNEWSIATVDSAIRHDGKRRFVAAHELGHHELHRDAPVFVCDGRDFLDWHRRRPQETEANRFAAELLMPKAAFCADAHGARSLASVGEVADAYRASLTAAAFRFVHLDVAPSALVFCVGGRVEWSLISPSFSCRYVERGRAVHPYSGAGEAFSSGATSRGPEPTPVTAWFSDDDLDPSADVYEDCLAMPSLDATLSLILDP</sequence>